<keyword evidence="2 5" id="KW-0963">Cytoplasm</keyword>
<dbReference type="InterPro" id="IPR042241">
    <property type="entry name" value="GCP_C_sf"/>
</dbReference>
<dbReference type="Pfam" id="PF04130">
    <property type="entry name" value="GCP_C_terminal"/>
    <property type="match status" value="1"/>
</dbReference>
<organism evidence="7 8">
    <name type="scientific">Anopheles maculatus</name>
    <dbReference type="NCBI Taxonomy" id="74869"/>
    <lineage>
        <taxon>Eukaryota</taxon>
        <taxon>Metazoa</taxon>
        <taxon>Ecdysozoa</taxon>
        <taxon>Arthropoda</taxon>
        <taxon>Hexapoda</taxon>
        <taxon>Insecta</taxon>
        <taxon>Pterygota</taxon>
        <taxon>Neoptera</taxon>
        <taxon>Endopterygota</taxon>
        <taxon>Diptera</taxon>
        <taxon>Nematocera</taxon>
        <taxon>Culicoidea</taxon>
        <taxon>Culicidae</taxon>
        <taxon>Anophelinae</taxon>
        <taxon>Anopheles</taxon>
        <taxon>Anopheles maculatus group</taxon>
    </lineage>
</organism>
<name>A0A182SPY8_9DIPT</name>
<dbReference type="GO" id="GO:0005874">
    <property type="term" value="C:microtubule"/>
    <property type="evidence" value="ECO:0007669"/>
    <property type="project" value="UniProtKB-KW"/>
</dbReference>
<dbReference type="Proteomes" id="UP000075901">
    <property type="component" value="Unassembled WGS sequence"/>
</dbReference>
<dbReference type="VEuPathDB" id="VectorBase:AMAM011092"/>
<dbReference type="GO" id="GO:0043015">
    <property type="term" value="F:gamma-tubulin binding"/>
    <property type="evidence" value="ECO:0007669"/>
    <property type="project" value="InterPro"/>
</dbReference>
<evidence type="ECO:0000313" key="8">
    <source>
        <dbReference type="Proteomes" id="UP000075901"/>
    </source>
</evidence>
<dbReference type="PANTHER" id="PTHR19302:SF70">
    <property type="entry name" value="GAMMA-TUBULIN COMPLEX COMPONENT 6"/>
    <property type="match status" value="1"/>
</dbReference>
<reference evidence="7" key="2">
    <citation type="submission" date="2020-05" db="UniProtKB">
        <authorList>
            <consortium name="EnsemblMetazoa"/>
        </authorList>
    </citation>
    <scope>IDENTIFICATION</scope>
    <source>
        <strain evidence="7">maculatus3</strain>
    </source>
</reference>
<dbReference type="Gene3D" id="1.20.120.1900">
    <property type="entry name" value="Gamma-tubulin complex, C-terminal domain"/>
    <property type="match status" value="1"/>
</dbReference>
<proteinExistence type="inferred from homology"/>
<dbReference type="EnsemblMetazoa" id="AMAM011092-RA">
    <property type="protein sequence ID" value="AMAM011092-PA"/>
    <property type="gene ID" value="AMAM011092"/>
</dbReference>
<accession>A0A182SPY8</accession>
<evidence type="ECO:0000256" key="2">
    <source>
        <dbReference type="ARBA" id="ARBA00022490"/>
    </source>
</evidence>
<evidence type="ECO:0000256" key="4">
    <source>
        <dbReference type="ARBA" id="ARBA00023212"/>
    </source>
</evidence>
<keyword evidence="4 5" id="KW-0206">Cytoskeleton</keyword>
<sequence>TEREDDSVSKALEKELNSVDVLTITRFLQYSLVIPLKAHMEIVNNEILKMYLYDLDILGHFESLRNYFLLMDGEFSTHICDNLFHRLETVRAPEELLNYQTLHSILNGALYSSSAGTDPNANRLSFIVCQVPEKFDLYSPNVFSMLNLSYRVEWPLNLIFSMETIEQYTNVFKYLVKVRRVSYVLEDSFQLLKEASKRLGKPLLHSPQYARVQLIRHKLSHLVNALKNYITSSVLHASWEAFRDDLQDSTETMEDLFRKHRTYLKRVIFLCLLNKRSIEFYNNIEQIFRVVLRFYRHLRSKEWRLQEPALAAANGMQYYVHPRYRQILDDEVDFEKLIKYTIFLGNKMYDHGYQKEISEFLHVININGYYDDVKPVVS</sequence>
<dbReference type="GO" id="GO:0031122">
    <property type="term" value="P:cytoplasmic microtubule organization"/>
    <property type="evidence" value="ECO:0007669"/>
    <property type="project" value="TreeGrafter"/>
</dbReference>
<evidence type="ECO:0000256" key="5">
    <source>
        <dbReference type="RuleBase" id="RU363050"/>
    </source>
</evidence>
<dbReference type="GO" id="GO:0051225">
    <property type="term" value="P:spindle assembly"/>
    <property type="evidence" value="ECO:0007669"/>
    <property type="project" value="TreeGrafter"/>
</dbReference>
<dbReference type="AlphaFoldDB" id="A0A182SPY8"/>
<evidence type="ECO:0000256" key="1">
    <source>
        <dbReference type="ARBA" id="ARBA00010337"/>
    </source>
</evidence>
<dbReference type="PANTHER" id="PTHR19302">
    <property type="entry name" value="GAMMA TUBULIN COMPLEX PROTEIN"/>
    <property type="match status" value="1"/>
</dbReference>
<dbReference type="GO" id="GO:0051321">
    <property type="term" value="P:meiotic cell cycle"/>
    <property type="evidence" value="ECO:0007669"/>
    <property type="project" value="TreeGrafter"/>
</dbReference>
<comment type="similarity">
    <text evidence="1 5">Belongs to the TUBGCP family.</text>
</comment>
<dbReference type="InterPro" id="IPR007259">
    <property type="entry name" value="GCP"/>
</dbReference>
<dbReference type="GO" id="GO:0000922">
    <property type="term" value="C:spindle pole"/>
    <property type="evidence" value="ECO:0007669"/>
    <property type="project" value="InterPro"/>
</dbReference>
<evidence type="ECO:0000313" key="7">
    <source>
        <dbReference type="EnsemblMetazoa" id="AMAM011092-PA"/>
    </source>
</evidence>
<dbReference type="FunFam" id="1.20.120.1900:FF:000023">
    <property type="entry name" value="Gamma-tubulin complex component"/>
    <property type="match status" value="1"/>
</dbReference>
<dbReference type="GO" id="GO:0000930">
    <property type="term" value="C:gamma-tubulin complex"/>
    <property type="evidence" value="ECO:0007669"/>
    <property type="project" value="TreeGrafter"/>
</dbReference>
<keyword evidence="3 5" id="KW-0493">Microtubule</keyword>
<dbReference type="GO" id="GO:0051011">
    <property type="term" value="F:microtubule minus-end binding"/>
    <property type="evidence" value="ECO:0007669"/>
    <property type="project" value="TreeGrafter"/>
</dbReference>
<feature type="domain" description="Gamma tubulin complex component C-terminal" evidence="6">
    <location>
        <begin position="58"/>
        <end position="370"/>
    </location>
</feature>
<evidence type="ECO:0000259" key="6">
    <source>
        <dbReference type="Pfam" id="PF04130"/>
    </source>
</evidence>
<dbReference type="GO" id="GO:0007020">
    <property type="term" value="P:microtubule nucleation"/>
    <property type="evidence" value="ECO:0007669"/>
    <property type="project" value="InterPro"/>
</dbReference>
<evidence type="ECO:0000256" key="3">
    <source>
        <dbReference type="ARBA" id="ARBA00022701"/>
    </source>
</evidence>
<dbReference type="GO" id="GO:0000278">
    <property type="term" value="P:mitotic cell cycle"/>
    <property type="evidence" value="ECO:0007669"/>
    <property type="project" value="TreeGrafter"/>
</dbReference>
<comment type="subcellular location">
    <subcellularLocation>
        <location evidence="5">Cytoplasm</location>
        <location evidence="5">Cytoskeleton</location>
        <location evidence="5">Microtubule organizing center</location>
    </subcellularLocation>
</comment>
<reference evidence="8" key="1">
    <citation type="submission" date="2013-09" db="EMBL/GenBank/DDBJ databases">
        <title>The Genome Sequence of Anopheles maculatus species B.</title>
        <authorList>
            <consortium name="The Broad Institute Genomics Platform"/>
            <person name="Neafsey D.E."/>
            <person name="Besansky N."/>
            <person name="Howell P."/>
            <person name="Walton C."/>
            <person name="Young S.K."/>
            <person name="Zeng Q."/>
            <person name="Gargeya S."/>
            <person name="Fitzgerald M."/>
            <person name="Haas B."/>
            <person name="Abouelleil A."/>
            <person name="Allen A.W."/>
            <person name="Alvarado L."/>
            <person name="Arachchi H.M."/>
            <person name="Berlin A.M."/>
            <person name="Chapman S.B."/>
            <person name="Gainer-Dewar J."/>
            <person name="Goldberg J."/>
            <person name="Griggs A."/>
            <person name="Gujja S."/>
            <person name="Hansen M."/>
            <person name="Howarth C."/>
            <person name="Imamovic A."/>
            <person name="Ireland A."/>
            <person name="Larimer J."/>
            <person name="McCowan C."/>
            <person name="Murphy C."/>
            <person name="Pearson M."/>
            <person name="Poon T.W."/>
            <person name="Priest M."/>
            <person name="Roberts A."/>
            <person name="Saif S."/>
            <person name="Shea T."/>
            <person name="Sisk P."/>
            <person name="Sykes S."/>
            <person name="Wortman J."/>
            <person name="Nusbaum C."/>
            <person name="Birren B."/>
        </authorList>
    </citation>
    <scope>NUCLEOTIDE SEQUENCE [LARGE SCALE GENOMIC DNA]</scope>
    <source>
        <strain evidence="8">maculatus3</strain>
    </source>
</reference>
<protein>
    <recommendedName>
        <fullName evidence="5">Gamma-tubulin complex component</fullName>
    </recommendedName>
</protein>
<dbReference type="InterPro" id="IPR040457">
    <property type="entry name" value="GCP_C"/>
</dbReference>
<keyword evidence="8" id="KW-1185">Reference proteome</keyword>